<dbReference type="InterPro" id="IPR011004">
    <property type="entry name" value="Trimer_LpxA-like_sf"/>
</dbReference>
<reference evidence="2" key="2">
    <citation type="journal article" date="2021" name="Genome Biol. Evol.">
        <title>Developing a high-quality reference genome for a parasitic bivalve with doubly uniparental inheritance (Bivalvia: Unionida).</title>
        <authorList>
            <person name="Smith C.H."/>
        </authorList>
    </citation>
    <scope>NUCLEOTIDE SEQUENCE</scope>
    <source>
        <strain evidence="2">CHS0354</strain>
        <tissue evidence="2">Mantle</tissue>
    </source>
</reference>
<dbReference type="InterPro" id="IPR019734">
    <property type="entry name" value="TPR_rpt"/>
</dbReference>
<dbReference type="InterPro" id="IPR019412">
    <property type="entry name" value="IML2/TPR_39"/>
</dbReference>
<gene>
    <name evidence="2" type="ORF">CHS0354_023861</name>
</gene>
<dbReference type="Pfam" id="PF10300">
    <property type="entry name" value="Iml2-TPR_39"/>
    <property type="match status" value="1"/>
</dbReference>
<dbReference type="EMBL" id="JAEAOA010001427">
    <property type="protein sequence ID" value="KAK3582320.1"/>
    <property type="molecule type" value="Genomic_DNA"/>
</dbReference>
<proteinExistence type="predicted"/>
<evidence type="ECO:0000313" key="3">
    <source>
        <dbReference type="Proteomes" id="UP001195483"/>
    </source>
</evidence>
<dbReference type="PANTHER" id="PTHR31859">
    <property type="entry name" value="TETRATRICOPEPTIDE REPEAT PROTEIN 39 FAMILY MEMBER"/>
    <property type="match status" value="1"/>
</dbReference>
<name>A0AAE0RZD8_9BIVA</name>
<comment type="caution">
    <text evidence="2">The sequence shown here is derived from an EMBL/GenBank/DDBJ whole genome shotgun (WGS) entry which is preliminary data.</text>
</comment>
<dbReference type="InterPro" id="IPR011990">
    <property type="entry name" value="TPR-like_helical_dom_sf"/>
</dbReference>
<organism evidence="2 3">
    <name type="scientific">Potamilus streckersoni</name>
    <dbReference type="NCBI Taxonomy" id="2493646"/>
    <lineage>
        <taxon>Eukaryota</taxon>
        <taxon>Metazoa</taxon>
        <taxon>Spiralia</taxon>
        <taxon>Lophotrochozoa</taxon>
        <taxon>Mollusca</taxon>
        <taxon>Bivalvia</taxon>
        <taxon>Autobranchia</taxon>
        <taxon>Heteroconchia</taxon>
        <taxon>Palaeoheterodonta</taxon>
        <taxon>Unionida</taxon>
        <taxon>Unionoidea</taxon>
        <taxon>Unionidae</taxon>
        <taxon>Ambleminae</taxon>
        <taxon>Lampsilini</taxon>
        <taxon>Potamilus</taxon>
    </lineage>
</organism>
<reference evidence="2" key="3">
    <citation type="submission" date="2023-05" db="EMBL/GenBank/DDBJ databases">
        <authorList>
            <person name="Smith C.H."/>
        </authorList>
    </citation>
    <scope>NUCLEOTIDE SEQUENCE</scope>
    <source>
        <strain evidence="2">CHS0354</strain>
        <tissue evidence="2">Mantle</tissue>
    </source>
</reference>
<dbReference type="Proteomes" id="UP001195483">
    <property type="component" value="Unassembled WGS sequence"/>
</dbReference>
<evidence type="ECO:0000313" key="2">
    <source>
        <dbReference type="EMBL" id="KAK3582320.1"/>
    </source>
</evidence>
<dbReference type="Gene3D" id="2.160.10.10">
    <property type="entry name" value="Hexapeptide repeat proteins"/>
    <property type="match status" value="1"/>
</dbReference>
<evidence type="ECO:0008006" key="4">
    <source>
        <dbReference type="Google" id="ProtNLM"/>
    </source>
</evidence>
<dbReference type="Pfam" id="PF13181">
    <property type="entry name" value="TPR_8"/>
    <property type="match status" value="1"/>
</dbReference>
<keyword evidence="1" id="KW-0802">TPR repeat</keyword>
<dbReference type="SUPFAM" id="SSF48452">
    <property type="entry name" value="TPR-like"/>
    <property type="match status" value="2"/>
</dbReference>
<accession>A0AAE0RZD8</accession>
<evidence type="ECO:0000256" key="1">
    <source>
        <dbReference type="PROSITE-ProRule" id="PRU00339"/>
    </source>
</evidence>
<reference evidence="2" key="1">
    <citation type="journal article" date="2021" name="Genome Biol. Evol.">
        <title>A High-Quality Reference Genome for a Parasitic Bivalve with Doubly Uniparental Inheritance (Bivalvia: Unionida).</title>
        <authorList>
            <person name="Smith C.H."/>
        </authorList>
    </citation>
    <scope>NUCLEOTIDE SEQUENCE</scope>
    <source>
        <strain evidence="2">CHS0354</strain>
    </source>
</reference>
<feature type="repeat" description="TPR" evidence="1">
    <location>
        <begin position="345"/>
        <end position="378"/>
    </location>
</feature>
<protein>
    <recommendedName>
        <fullName evidence="4">Tetratricopeptide repeat protein</fullName>
    </recommendedName>
</protein>
<dbReference type="PROSITE" id="PS50005">
    <property type="entry name" value="TPR"/>
    <property type="match status" value="1"/>
</dbReference>
<dbReference type="SUPFAM" id="SSF51161">
    <property type="entry name" value="Trimeric LpxA-like enzymes"/>
    <property type="match status" value="1"/>
</dbReference>
<dbReference type="SMART" id="SM00028">
    <property type="entry name" value="TPR"/>
    <property type="match status" value="6"/>
</dbReference>
<keyword evidence="3" id="KW-1185">Reference proteome</keyword>
<dbReference type="AlphaFoldDB" id="A0AAE0RZD8"/>
<sequence>MLEANRLILEQQKTEIENSVKIDNETKITGTVKIGAKSEIINSKIRGPVIIGENCKILNSFIGPFTSIYHNVEIKDSEVEYSIIHEDCKLIKVNRRIENSLLGKGVTIATLLANPYSSWSNEKSEKTLRAGIQAVFDYDLIKAETIFDQLIEYEPNRPEGYYYKSYVYFWRYFISEKKVDYDKFSLYSGNAVKQTELYLEREKNIPVREALAYFFLGESYTYRAAVEARAGNFISAGWNGTKARQAYEDALEKKPNFEDAKKGKGMFQFVISLIPGSLKWIVEALGYEGDRYGGLQLMKDAKEKGYYVQKELEYYLIVIDFYFFKKREEAEVALLKLLSKSPNSSLYLYTLGYLYYSRANFDLAIQKFEKCVENLKRDKNDAFVTYSLYMIAETYFYRNNFKEALSYFLKTSNVRELEFFMARTHYAIGVCYEMLGERAKAIDFFSNAKVRIDVISGELYAKRKSREYAVTPMTAIQKKLLRLSNFVSLGKSDEANQLLKELENARLSKDETAELQYNIGKNLKNMGRLEEAIAVLKNVGSMFPIKERHFPPLSRLELAKIYMSQNKLDLAEEELSKAEKYTSYDYEVTVRREVSLIRDETRRK</sequence>
<dbReference type="PANTHER" id="PTHR31859:SF1">
    <property type="entry name" value="TETRATRICOPEPTIDE REPEAT PROTEIN 39C"/>
    <property type="match status" value="1"/>
</dbReference>
<dbReference type="Gene3D" id="1.25.40.10">
    <property type="entry name" value="Tetratricopeptide repeat domain"/>
    <property type="match status" value="3"/>
</dbReference>